<keyword evidence="1" id="KW-1133">Transmembrane helix</keyword>
<evidence type="ECO:0000313" key="3">
    <source>
        <dbReference type="Proteomes" id="UP001285921"/>
    </source>
</evidence>
<dbReference type="RefSeq" id="WP_317981012.1">
    <property type="nucleotide sequence ID" value="NZ_BTCL01000015.1"/>
</dbReference>
<organism evidence="2 3">
    <name type="scientific">Paenibacillus glycanilyticus</name>
    <dbReference type="NCBI Taxonomy" id="126569"/>
    <lineage>
        <taxon>Bacteria</taxon>
        <taxon>Bacillati</taxon>
        <taxon>Bacillota</taxon>
        <taxon>Bacilli</taxon>
        <taxon>Bacillales</taxon>
        <taxon>Paenibacillaceae</taxon>
        <taxon>Paenibacillus</taxon>
    </lineage>
</organism>
<feature type="transmembrane region" description="Helical" evidence="1">
    <location>
        <begin position="177"/>
        <end position="194"/>
    </location>
</feature>
<feature type="transmembrane region" description="Helical" evidence="1">
    <location>
        <begin position="431"/>
        <end position="452"/>
    </location>
</feature>
<feature type="transmembrane region" description="Helical" evidence="1">
    <location>
        <begin position="20"/>
        <end position="44"/>
    </location>
</feature>
<feature type="transmembrane region" description="Helical" evidence="1">
    <location>
        <begin position="201"/>
        <end position="216"/>
    </location>
</feature>
<sequence>MNKLQRIKLVQTIIVWQKYISPASLAAFGVALILLIELFIPPYIGMADNGDYYRILYSNGLYFNAPDYTSQTLGYFVKNFGIFQYYNENSALLYSSQTLFVRLALTISEWFGYNRQFDIRIQAALYGVLYVGAVYLLVKAAAWKASRRAGYGLALGAVFVFGDIGYLAYFNSFYSESVVLIMLMYLFSAGMLLYQRQYNDYFLLFLFGASAMILTTSKQQNAPIGLIVAMVAVLFVFLKRDRIFRTLAGMQAVVLLLTAVGTYVLIPEQFVNINKYHAMTRGVLMTADNPEQALDFFGIDRQFSVLTGAIYYDQFSPIPVESEEMQTQFLDKYGFPSIARYYLTHPESAGRIFETAARNAFSNRTKLGNYEKSADKPFGKRTLAFSGYSYLKEWAAPKTSGFVVIWMIVIAGLYAASFYRAVKERALRRTLRLSMILMMMLAGLCAMAVSVIGAGDADLAKHEFLFAVAFDLVTFWVIADCVCRRLWGPNAKKNAGEEDPEPSALLQGGQQ</sequence>
<proteinExistence type="predicted"/>
<keyword evidence="1" id="KW-0812">Transmembrane</keyword>
<accession>A0ABQ6NPZ1</accession>
<protein>
    <submittedName>
        <fullName evidence="2">Membrane protein</fullName>
    </submittedName>
</protein>
<feature type="transmembrane region" description="Helical" evidence="1">
    <location>
        <begin position="399"/>
        <end position="419"/>
    </location>
</feature>
<keyword evidence="3" id="KW-1185">Reference proteome</keyword>
<keyword evidence="1" id="KW-0472">Membrane</keyword>
<dbReference type="EMBL" id="BTCL01000015">
    <property type="protein sequence ID" value="GMK46854.1"/>
    <property type="molecule type" value="Genomic_DNA"/>
</dbReference>
<name>A0ABQ6NPZ1_9BACL</name>
<reference evidence="2 3" key="1">
    <citation type="submission" date="2023-05" db="EMBL/GenBank/DDBJ databases">
        <title>Draft genome of Paenibacillus sp. CCS26.</title>
        <authorList>
            <person name="Akita H."/>
            <person name="Shinto Y."/>
            <person name="Kimura Z."/>
        </authorList>
    </citation>
    <scope>NUCLEOTIDE SEQUENCE [LARGE SCALE GENOMIC DNA]</scope>
    <source>
        <strain evidence="2 3">CCS26</strain>
    </source>
</reference>
<feature type="transmembrane region" description="Helical" evidence="1">
    <location>
        <begin position="247"/>
        <end position="266"/>
    </location>
</feature>
<evidence type="ECO:0000256" key="1">
    <source>
        <dbReference type="SAM" id="Phobius"/>
    </source>
</evidence>
<feature type="transmembrane region" description="Helical" evidence="1">
    <location>
        <begin position="150"/>
        <end position="171"/>
    </location>
</feature>
<gene>
    <name evidence="2" type="ORF">PghCCS26_39830</name>
</gene>
<feature type="transmembrane region" description="Helical" evidence="1">
    <location>
        <begin position="464"/>
        <end position="483"/>
    </location>
</feature>
<feature type="transmembrane region" description="Helical" evidence="1">
    <location>
        <begin position="222"/>
        <end position="238"/>
    </location>
</feature>
<dbReference type="Proteomes" id="UP001285921">
    <property type="component" value="Unassembled WGS sequence"/>
</dbReference>
<feature type="transmembrane region" description="Helical" evidence="1">
    <location>
        <begin position="119"/>
        <end position="138"/>
    </location>
</feature>
<evidence type="ECO:0000313" key="2">
    <source>
        <dbReference type="EMBL" id="GMK46854.1"/>
    </source>
</evidence>
<comment type="caution">
    <text evidence="2">The sequence shown here is derived from an EMBL/GenBank/DDBJ whole genome shotgun (WGS) entry which is preliminary data.</text>
</comment>